<accession>A0AAJ1RZF5</accession>
<comment type="caution">
    <text evidence="3">The sequence shown here is derived from an EMBL/GenBank/DDBJ whole genome shotgun (WGS) entry which is preliminary data.</text>
</comment>
<dbReference type="AlphaFoldDB" id="A0AAJ1RZF5"/>
<reference evidence="3" key="1">
    <citation type="submission" date="2023-06" db="EMBL/GenBank/DDBJ databases">
        <title>Identification of two novel mycobacterium reveal diversities and complexities of Mycobacterium gordonae clade.</title>
        <authorList>
            <person name="Matsumoto Y."/>
            <person name="Nakamura S."/>
            <person name="Motooka D."/>
            <person name="Fukushima K."/>
        </authorList>
    </citation>
    <scope>NUCLEOTIDE SEQUENCE</scope>
    <source>
        <strain evidence="3">TY812</strain>
    </source>
</reference>
<feature type="region of interest" description="Disordered" evidence="1">
    <location>
        <begin position="125"/>
        <end position="158"/>
    </location>
</feature>
<proteinExistence type="predicted"/>
<evidence type="ECO:0000313" key="3">
    <source>
        <dbReference type="EMBL" id="MDP7733667.1"/>
    </source>
</evidence>
<feature type="region of interest" description="Disordered" evidence="1">
    <location>
        <begin position="95"/>
        <end position="114"/>
    </location>
</feature>
<sequence>MFFDPWPPRKVPMPKVPDVVKKKYQLDTDEERNKLTDLSIGINGEPAAHEPAAVLRASRSGMSNLEIQKSLGMFERQVEHELELARQVEAFAVESGRPVHDADPPKGTTQYRRARDIVKGDELIQQGSSVVENRSGVRVGQRRRASVPRSGRDSDSAG</sequence>
<protein>
    <recommendedName>
        <fullName evidence="2">Gp68-like predicted RNA polymerase component domain-containing protein</fullName>
    </recommendedName>
</protein>
<dbReference type="Proteomes" id="UP001229081">
    <property type="component" value="Unassembled WGS sequence"/>
</dbReference>
<evidence type="ECO:0000313" key="4">
    <source>
        <dbReference type="Proteomes" id="UP001229081"/>
    </source>
</evidence>
<evidence type="ECO:0000256" key="1">
    <source>
        <dbReference type="SAM" id="MobiDB-lite"/>
    </source>
</evidence>
<dbReference type="InterPro" id="IPR035343">
    <property type="entry name" value="Gp68"/>
</dbReference>
<feature type="domain" description="Gp68-like predicted RNA polymerase component" evidence="2">
    <location>
        <begin position="46"/>
        <end position="107"/>
    </location>
</feature>
<dbReference type="EMBL" id="JAUFSA010000001">
    <property type="protein sequence ID" value="MDP7733667.1"/>
    <property type="molecule type" value="Genomic_DNA"/>
</dbReference>
<name>A0AAJ1RZF5_9MYCO</name>
<organism evidence="3 4">
    <name type="scientific">Mycobacterium paragordonae</name>
    <dbReference type="NCBI Taxonomy" id="1389713"/>
    <lineage>
        <taxon>Bacteria</taxon>
        <taxon>Bacillati</taxon>
        <taxon>Actinomycetota</taxon>
        <taxon>Actinomycetes</taxon>
        <taxon>Mycobacteriales</taxon>
        <taxon>Mycobacteriaceae</taxon>
        <taxon>Mycobacterium</taxon>
    </lineage>
</organism>
<evidence type="ECO:0000259" key="2">
    <source>
        <dbReference type="Pfam" id="PF17469"/>
    </source>
</evidence>
<dbReference type="RefSeq" id="WP_306254598.1">
    <property type="nucleotide sequence ID" value="NZ_JAUFSA010000001.1"/>
</dbReference>
<gene>
    <name evidence="3" type="ORF">QXL92_02700</name>
</gene>
<dbReference type="Pfam" id="PF17469">
    <property type="entry name" value="GP68"/>
    <property type="match status" value="1"/>
</dbReference>